<gene>
    <name evidence="1" type="ORF">VNO77_27056</name>
</gene>
<keyword evidence="2" id="KW-1185">Reference proteome</keyword>
<comment type="caution">
    <text evidence="1">The sequence shown here is derived from an EMBL/GenBank/DDBJ whole genome shotgun (WGS) entry which is preliminary data.</text>
</comment>
<evidence type="ECO:0000313" key="1">
    <source>
        <dbReference type="EMBL" id="KAK7323579.1"/>
    </source>
</evidence>
<accession>A0AAN9KU35</accession>
<sequence length="102" mass="11826">MLIMGSSKHRRRLATYQYYLAPMSQNIEQRSIMSLTVTKDLKLRLLKSMQALPDSVAMDNQFRTSSDAIQRSHHSIFDVQLQRETSYLDIHIVPSFSCVSVY</sequence>
<evidence type="ECO:0000313" key="2">
    <source>
        <dbReference type="Proteomes" id="UP001367508"/>
    </source>
</evidence>
<organism evidence="1 2">
    <name type="scientific">Canavalia gladiata</name>
    <name type="common">Sword bean</name>
    <name type="synonym">Dolichos gladiatus</name>
    <dbReference type="NCBI Taxonomy" id="3824"/>
    <lineage>
        <taxon>Eukaryota</taxon>
        <taxon>Viridiplantae</taxon>
        <taxon>Streptophyta</taxon>
        <taxon>Embryophyta</taxon>
        <taxon>Tracheophyta</taxon>
        <taxon>Spermatophyta</taxon>
        <taxon>Magnoliopsida</taxon>
        <taxon>eudicotyledons</taxon>
        <taxon>Gunneridae</taxon>
        <taxon>Pentapetalae</taxon>
        <taxon>rosids</taxon>
        <taxon>fabids</taxon>
        <taxon>Fabales</taxon>
        <taxon>Fabaceae</taxon>
        <taxon>Papilionoideae</taxon>
        <taxon>50 kb inversion clade</taxon>
        <taxon>NPAAA clade</taxon>
        <taxon>indigoferoid/millettioid clade</taxon>
        <taxon>Phaseoleae</taxon>
        <taxon>Canavalia</taxon>
    </lineage>
</organism>
<name>A0AAN9KU35_CANGL</name>
<protein>
    <submittedName>
        <fullName evidence="1">Uncharacterized protein</fullName>
    </submittedName>
</protein>
<reference evidence="1 2" key="1">
    <citation type="submission" date="2024-01" db="EMBL/GenBank/DDBJ databases">
        <title>The genomes of 5 underutilized Papilionoideae crops provide insights into root nodulation and disease resistanc.</title>
        <authorList>
            <person name="Jiang F."/>
        </authorList>
    </citation>
    <scope>NUCLEOTIDE SEQUENCE [LARGE SCALE GENOMIC DNA]</scope>
    <source>
        <strain evidence="1">LVBAO_FW01</strain>
        <tissue evidence="1">Leaves</tissue>
    </source>
</reference>
<dbReference type="AlphaFoldDB" id="A0AAN9KU35"/>
<dbReference type="EMBL" id="JAYMYQ010000006">
    <property type="protein sequence ID" value="KAK7323579.1"/>
    <property type="molecule type" value="Genomic_DNA"/>
</dbReference>
<proteinExistence type="predicted"/>
<dbReference type="Proteomes" id="UP001367508">
    <property type="component" value="Unassembled WGS sequence"/>
</dbReference>